<dbReference type="AlphaFoldDB" id="A0A7C3YZ10"/>
<name>A0A7C3YZ10_UNCW3</name>
<protein>
    <submittedName>
        <fullName evidence="2">Uncharacterized protein</fullName>
    </submittedName>
</protein>
<gene>
    <name evidence="2" type="ORF">ENX07_00445</name>
</gene>
<sequence length="99" mass="11039">MNENLSEGKSLDTERINSFIDIFYLLNITWLYIFSLIYPLFGIVVGLILQNAGKTPAGKRVGKICLILGIINIGISIIFLITILLTGISQMARLFPPRI</sequence>
<evidence type="ECO:0000256" key="1">
    <source>
        <dbReference type="SAM" id="Phobius"/>
    </source>
</evidence>
<feature type="transmembrane region" description="Helical" evidence="1">
    <location>
        <begin position="61"/>
        <end position="88"/>
    </location>
</feature>
<comment type="caution">
    <text evidence="2">The sequence shown here is derived from an EMBL/GenBank/DDBJ whole genome shotgun (WGS) entry which is preliminary data.</text>
</comment>
<keyword evidence="1" id="KW-0472">Membrane</keyword>
<evidence type="ECO:0000313" key="2">
    <source>
        <dbReference type="EMBL" id="HGE98537.1"/>
    </source>
</evidence>
<proteinExistence type="predicted"/>
<reference evidence="2" key="1">
    <citation type="journal article" date="2020" name="mSystems">
        <title>Genome- and Community-Level Interaction Insights into Carbon Utilization and Element Cycling Functions of Hydrothermarchaeota in Hydrothermal Sediment.</title>
        <authorList>
            <person name="Zhou Z."/>
            <person name="Liu Y."/>
            <person name="Xu W."/>
            <person name="Pan J."/>
            <person name="Luo Z.H."/>
            <person name="Li M."/>
        </authorList>
    </citation>
    <scope>NUCLEOTIDE SEQUENCE [LARGE SCALE GENOMIC DNA]</scope>
    <source>
        <strain evidence="2">SpSt-906</strain>
    </source>
</reference>
<keyword evidence="1" id="KW-1133">Transmembrane helix</keyword>
<accession>A0A7C3YZ10</accession>
<organism evidence="2">
    <name type="scientific">candidate division WOR-3 bacterium</name>
    <dbReference type="NCBI Taxonomy" id="2052148"/>
    <lineage>
        <taxon>Bacteria</taxon>
        <taxon>Bacteria division WOR-3</taxon>
    </lineage>
</organism>
<feature type="transmembrane region" description="Helical" evidence="1">
    <location>
        <begin position="22"/>
        <end position="49"/>
    </location>
</feature>
<dbReference type="EMBL" id="DTMQ01000006">
    <property type="protein sequence ID" value="HGE98537.1"/>
    <property type="molecule type" value="Genomic_DNA"/>
</dbReference>
<keyword evidence="1" id="KW-0812">Transmembrane</keyword>